<feature type="domain" description="Histidine kinase" evidence="16">
    <location>
        <begin position="249"/>
        <end position="465"/>
    </location>
</feature>
<dbReference type="Pfam" id="PF02518">
    <property type="entry name" value="HATPase_c"/>
    <property type="match status" value="1"/>
</dbReference>
<evidence type="ECO:0000256" key="9">
    <source>
        <dbReference type="ARBA" id="ARBA00022777"/>
    </source>
</evidence>
<dbReference type="GO" id="GO:0005524">
    <property type="term" value="F:ATP binding"/>
    <property type="evidence" value="ECO:0007669"/>
    <property type="project" value="UniProtKB-KW"/>
</dbReference>
<keyword evidence="14" id="KW-0175">Coiled coil</keyword>
<gene>
    <name evidence="18" type="ORF">SAMN05421767_12426</name>
</gene>
<evidence type="ECO:0000256" key="5">
    <source>
        <dbReference type="ARBA" id="ARBA00022553"/>
    </source>
</evidence>
<feature type="coiled-coil region" evidence="14">
    <location>
        <begin position="222"/>
        <end position="249"/>
    </location>
</feature>
<keyword evidence="12" id="KW-0902">Two-component regulatory system</keyword>
<dbReference type="GO" id="GO:0000155">
    <property type="term" value="F:phosphorelay sensor kinase activity"/>
    <property type="evidence" value="ECO:0007669"/>
    <property type="project" value="InterPro"/>
</dbReference>
<dbReference type="PANTHER" id="PTHR45528:SF1">
    <property type="entry name" value="SENSOR HISTIDINE KINASE CPXA"/>
    <property type="match status" value="1"/>
</dbReference>
<evidence type="ECO:0000256" key="13">
    <source>
        <dbReference type="ARBA" id="ARBA00023136"/>
    </source>
</evidence>
<keyword evidence="9" id="KW-0418">Kinase</keyword>
<sequence>MKYFYQQLLACLSIVLITILLCGGLVYNFTIDSIYSNLSHKLSGYAETIINQNLDVATVEQNLNILEDNTIQIAQFDQYNIMTYPKTNYAFKSNLTDKEIRQMKDGDIIAMKQVKQNFDGQEKELVLIYYPIFKQQKYTGFIAIGSPLSQLQHQLTDLQNSILVAFGIASVFGILVSFVFARYQTKRIEQLRKATQQIADGNFDVSVPHATKDEIDYLAVSFNQMANSLRKSEQEIERQETLRRQLLMDVAHEMRTPLTTMNGLLEGLLYDMIPEDKKARSLDLICKETQRLTRLVNENLDYEKIRANEIVLVKQEIPVKPALQNVVLQLQELADKKDDQLVIHCEDDFTIYADYDRFIQIVVNLVKNAIQFTDHGTITLKTWSDKNNDILAIHDTGIGIEADKIDAIWERFYKADISRKSTKYGESGIGLAIVKSLVTSHGGDISVHSQKGKGTSFIIKFPKHICENKKGEL</sequence>
<dbReference type="SUPFAM" id="SSF47384">
    <property type="entry name" value="Homodimeric domain of signal transducing histidine kinase"/>
    <property type="match status" value="1"/>
</dbReference>
<dbReference type="InterPro" id="IPR050398">
    <property type="entry name" value="HssS/ArlS-like"/>
</dbReference>
<evidence type="ECO:0000256" key="4">
    <source>
        <dbReference type="ARBA" id="ARBA00022475"/>
    </source>
</evidence>
<dbReference type="EMBL" id="FOGF01000024">
    <property type="protein sequence ID" value="SER19366.1"/>
    <property type="molecule type" value="Genomic_DNA"/>
</dbReference>
<keyword evidence="6" id="KW-0808">Transferase</keyword>
<dbReference type="CDD" id="cd00082">
    <property type="entry name" value="HisKA"/>
    <property type="match status" value="1"/>
</dbReference>
<keyword evidence="13 15" id="KW-0472">Membrane</keyword>
<dbReference type="Gene3D" id="1.10.287.130">
    <property type="match status" value="1"/>
</dbReference>
<keyword evidence="4" id="KW-1003">Cell membrane</keyword>
<keyword evidence="19" id="KW-1185">Reference proteome</keyword>
<dbReference type="STRING" id="137733.SAMN05421767_12426"/>
<evidence type="ECO:0000256" key="6">
    <source>
        <dbReference type="ARBA" id="ARBA00022679"/>
    </source>
</evidence>
<dbReference type="PRINTS" id="PR00344">
    <property type="entry name" value="BCTRLSENSOR"/>
</dbReference>
<evidence type="ECO:0000256" key="8">
    <source>
        <dbReference type="ARBA" id="ARBA00022741"/>
    </source>
</evidence>
<evidence type="ECO:0000313" key="19">
    <source>
        <dbReference type="Proteomes" id="UP000198556"/>
    </source>
</evidence>
<name>A0A1H9M6N5_9LACT</name>
<keyword evidence="8" id="KW-0547">Nucleotide-binding</keyword>
<dbReference type="Pfam" id="PF00512">
    <property type="entry name" value="HisKA"/>
    <property type="match status" value="1"/>
</dbReference>
<dbReference type="InterPro" id="IPR003661">
    <property type="entry name" value="HisK_dim/P_dom"/>
</dbReference>
<evidence type="ECO:0000256" key="14">
    <source>
        <dbReference type="SAM" id="Coils"/>
    </source>
</evidence>
<feature type="transmembrane region" description="Helical" evidence="15">
    <location>
        <begin position="162"/>
        <end position="183"/>
    </location>
</feature>
<feature type="domain" description="HAMP" evidence="17">
    <location>
        <begin position="182"/>
        <end position="234"/>
    </location>
</feature>
<dbReference type="InterPro" id="IPR004358">
    <property type="entry name" value="Sig_transdc_His_kin-like_C"/>
</dbReference>
<dbReference type="Gene3D" id="6.10.340.10">
    <property type="match status" value="1"/>
</dbReference>
<dbReference type="SUPFAM" id="SSF55874">
    <property type="entry name" value="ATPase domain of HSP90 chaperone/DNA topoisomerase II/histidine kinase"/>
    <property type="match status" value="1"/>
</dbReference>
<reference evidence="18 19" key="1">
    <citation type="submission" date="2016-10" db="EMBL/GenBank/DDBJ databases">
        <authorList>
            <person name="de Groot N.N."/>
        </authorList>
    </citation>
    <scope>NUCLEOTIDE SEQUENCE [LARGE SCALE GENOMIC DNA]</scope>
    <source>
        <strain evidence="18 19">DSM 15827</strain>
    </source>
</reference>
<evidence type="ECO:0000313" key="18">
    <source>
        <dbReference type="EMBL" id="SER19366.1"/>
    </source>
</evidence>
<dbReference type="Pfam" id="PF00672">
    <property type="entry name" value="HAMP"/>
    <property type="match status" value="1"/>
</dbReference>
<dbReference type="SMART" id="SM00304">
    <property type="entry name" value="HAMP"/>
    <property type="match status" value="1"/>
</dbReference>
<evidence type="ECO:0000256" key="7">
    <source>
        <dbReference type="ARBA" id="ARBA00022692"/>
    </source>
</evidence>
<dbReference type="AlphaFoldDB" id="A0A1H9M6N5"/>
<accession>A0A1H9M6N5</accession>
<evidence type="ECO:0000256" key="10">
    <source>
        <dbReference type="ARBA" id="ARBA00022840"/>
    </source>
</evidence>
<protein>
    <recommendedName>
        <fullName evidence="3">histidine kinase</fullName>
        <ecNumber evidence="3">2.7.13.3</ecNumber>
    </recommendedName>
</protein>
<evidence type="ECO:0000256" key="3">
    <source>
        <dbReference type="ARBA" id="ARBA00012438"/>
    </source>
</evidence>
<keyword evidence="10" id="KW-0067">ATP-binding</keyword>
<dbReference type="InterPro" id="IPR036097">
    <property type="entry name" value="HisK_dim/P_sf"/>
</dbReference>
<dbReference type="InterPro" id="IPR005467">
    <property type="entry name" value="His_kinase_dom"/>
</dbReference>
<evidence type="ECO:0000256" key="12">
    <source>
        <dbReference type="ARBA" id="ARBA00023012"/>
    </source>
</evidence>
<keyword evidence="7 15" id="KW-0812">Transmembrane</keyword>
<dbReference type="OrthoDB" id="3436at2"/>
<dbReference type="PANTHER" id="PTHR45528">
    <property type="entry name" value="SENSOR HISTIDINE KINASE CPXA"/>
    <property type="match status" value="1"/>
</dbReference>
<dbReference type="Gene3D" id="3.30.565.10">
    <property type="entry name" value="Histidine kinase-like ATPase, C-terminal domain"/>
    <property type="match status" value="1"/>
</dbReference>
<dbReference type="PROSITE" id="PS50109">
    <property type="entry name" value="HIS_KIN"/>
    <property type="match status" value="1"/>
</dbReference>
<evidence type="ECO:0000256" key="1">
    <source>
        <dbReference type="ARBA" id="ARBA00000085"/>
    </source>
</evidence>
<comment type="catalytic activity">
    <reaction evidence="1">
        <text>ATP + protein L-histidine = ADP + protein N-phospho-L-histidine.</text>
        <dbReference type="EC" id="2.7.13.3"/>
    </reaction>
</comment>
<dbReference type="SMART" id="SM00388">
    <property type="entry name" value="HisKA"/>
    <property type="match status" value="1"/>
</dbReference>
<evidence type="ECO:0000256" key="15">
    <source>
        <dbReference type="SAM" id="Phobius"/>
    </source>
</evidence>
<dbReference type="CDD" id="cd06225">
    <property type="entry name" value="HAMP"/>
    <property type="match status" value="1"/>
</dbReference>
<dbReference type="InterPro" id="IPR036890">
    <property type="entry name" value="HATPase_C_sf"/>
</dbReference>
<dbReference type="GO" id="GO:0005886">
    <property type="term" value="C:plasma membrane"/>
    <property type="evidence" value="ECO:0007669"/>
    <property type="project" value="UniProtKB-SubCell"/>
</dbReference>
<evidence type="ECO:0000259" key="17">
    <source>
        <dbReference type="PROSITE" id="PS50885"/>
    </source>
</evidence>
<organism evidence="18 19">
    <name type="scientific">Granulicatella balaenopterae</name>
    <dbReference type="NCBI Taxonomy" id="137733"/>
    <lineage>
        <taxon>Bacteria</taxon>
        <taxon>Bacillati</taxon>
        <taxon>Bacillota</taxon>
        <taxon>Bacilli</taxon>
        <taxon>Lactobacillales</taxon>
        <taxon>Carnobacteriaceae</taxon>
        <taxon>Granulicatella</taxon>
    </lineage>
</organism>
<dbReference type="RefSeq" id="WP_089746905.1">
    <property type="nucleotide sequence ID" value="NZ_FOGF01000024.1"/>
</dbReference>
<evidence type="ECO:0000259" key="16">
    <source>
        <dbReference type="PROSITE" id="PS50109"/>
    </source>
</evidence>
<evidence type="ECO:0000256" key="2">
    <source>
        <dbReference type="ARBA" id="ARBA00004651"/>
    </source>
</evidence>
<keyword evidence="11 15" id="KW-1133">Transmembrane helix</keyword>
<proteinExistence type="predicted"/>
<dbReference type="SUPFAM" id="SSF158472">
    <property type="entry name" value="HAMP domain-like"/>
    <property type="match status" value="1"/>
</dbReference>
<keyword evidence="5" id="KW-0597">Phosphoprotein</keyword>
<dbReference type="SMART" id="SM00387">
    <property type="entry name" value="HATPase_c"/>
    <property type="match status" value="1"/>
</dbReference>
<comment type="subcellular location">
    <subcellularLocation>
        <location evidence="2">Cell membrane</location>
        <topology evidence="2">Multi-pass membrane protein</topology>
    </subcellularLocation>
</comment>
<dbReference type="FunFam" id="3.30.565.10:FF:000006">
    <property type="entry name" value="Sensor histidine kinase WalK"/>
    <property type="match status" value="1"/>
</dbReference>
<dbReference type="EC" id="2.7.13.3" evidence="3"/>
<dbReference type="PROSITE" id="PS50885">
    <property type="entry name" value="HAMP"/>
    <property type="match status" value="1"/>
</dbReference>
<dbReference type="Proteomes" id="UP000198556">
    <property type="component" value="Unassembled WGS sequence"/>
</dbReference>
<dbReference type="InterPro" id="IPR003660">
    <property type="entry name" value="HAMP_dom"/>
</dbReference>
<evidence type="ECO:0000256" key="11">
    <source>
        <dbReference type="ARBA" id="ARBA00022989"/>
    </source>
</evidence>
<dbReference type="InterPro" id="IPR003594">
    <property type="entry name" value="HATPase_dom"/>
</dbReference>